<name>A0A5Q0BJX9_9GAMM</name>
<feature type="domain" description="Outer membrane protein assembly factor BamE" evidence="5">
    <location>
        <begin position="27"/>
        <end position="93"/>
    </location>
</feature>
<dbReference type="GO" id="GO:1990063">
    <property type="term" value="C:Bam protein complex"/>
    <property type="evidence" value="ECO:0007669"/>
    <property type="project" value="TreeGrafter"/>
</dbReference>
<proteinExistence type="inferred from homology"/>
<evidence type="ECO:0000259" key="5">
    <source>
        <dbReference type="Pfam" id="PF04355"/>
    </source>
</evidence>
<keyword evidence="7" id="KW-1185">Reference proteome</keyword>
<comment type="function">
    <text evidence="4">Part of the outer membrane protein assembly complex, which is involved in assembly and insertion of beta-barrel proteins into the outer membrane.</text>
</comment>
<evidence type="ECO:0000256" key="2">
    <source>
        <dbReference type="ARBA" id="ARBA00023136"/>
    </source>
</evidence>
<dbReference type="GO" id="GO:0051205">
    <property type="term" value="P:protein insertion into membrane"/>
    <property type="evidence" value="ECO:0007669"/>
    <property type="project" value="UniProtKB-UniRule"/>
</dbReference>
<dbReference type="OrthoDB" id="9808250at2"/>
<dbReference type="GO" id="GO:0043165">
    <property type="term" value="P:Gram-negative-bacterium-type cell outer membrane assembly"/>
    <property type="evidence" value="ECO:0007669"/>
    <property type="project" value="UniProtKB-UniRule"/>
</dbReference>
<dbReference type="RefSeq" id="WP_153249415.1">
    <property type="nucleotide sequence ID" value="NZ_CP044205.1"/>
</dbReference>
<dbReference type="InterPro" id="IPR037873">
    <property type="entry name" value="BamE-like"/>
</dbReference>
<keyword evidence="3 4" id="KW-0998">Cell outer membrane</keyword>
<dbReference type="GO" id="GO:0030674">
    <property type="term" value="F:protein-macromolecule adaptor activity"/>
    <property type="evidence" value="ECO:0007669"/>
    <property type="project" value="TreeGrafter"/>
</dbReference>
<dbReference type="InterPro" id="IPR007450">
    <property type="entry name" value="BamE_dom"/>
</dbReference>
<keyword evidence="2 4" id="KW-0472">Membrane</keyword>
<dbReference type="InParanoid" id="A0A5Q0BJX9"/>
<reference evidence="6 7" key="1">
    <citation type="submission" date="2019-09" db="EMBL/GenBank/DDBJ databases">
        <title>Ecophysiology of the spiral-shaped methanotroph Methylospira mobilis as revealed by the complete genome sequence.</title>
        <authorList>
            <person name="Oshkin I.Y."/>
            <person name="Dedysh S.N."/>
            <person name="Miroshnikov K."/>
            <person name="Danilova O.V."/>
            <person name="Hakobyan A."/>
            <person name="Liesack W."/>
        </authorList>
    </citation>
    <scope>NUCLEOTIDE SEQUENCE [LARGE SCALE GENOMIC DNA]</scope>
    <source>
        <strain evidence="6 7">Shm1</strain>
    </source>
</reference>
<dbReference type="Pfam" id="PF04355">
    <property type="entry name" value="BamE"/>
    <property type="match status" value="1"/>
</dbReference>
<keyword evidence="1 4" id="KW-0732">Signal</keyword>
<evidence type="ECO:0000256" key="4">
    <source>
        <dbReference type="HAMAP-Rule" id="MF_00925"/>
    </source>
</evidence>
<dbReference type="KEGG" id="mmob:F6R98_13060"/>
<dbReference type="Gene3D" id="3.30.1450.10">
    <property type="match status" value="1"/>
</dbReference>
<dbReference type="PANTHER" id="PTHR37482:SF1">
    <property type="entry name" value="OUTER MEMBRANE PROTEIN ASSEMBLY FACTOR BAME"/>
    <property type="match status" value="1"/>
</dbReference>
<dbReference type="PROSITE" id="PS51257">
    <property type="entry name" value="PROKAR_LIPOPROTEIN"/>
    <property type="match status" value="1"/>
</dbReference>
<dbReference type="PANTHER" id="PTHR37482">
    <property type="entry name" value="OUTER MEMBRANE PROTEIN ASSEMBLY FACTOR BAME"/>
    <property type="match status" value="1"/>
</dbReference>
<comment type="subunit">
    <text evidence="4">Part of the Bam complex.</text>
</comment>
<evidence type="ECO:0000256" key="3">
    <source>
        <dbReference type="ARBA" id="ARBA00023237"/>
    </source>
</evidence>
<dbReference type="FunCoup" id="A0A5Q0BJX9">
    <property type="interactions" value="47"/>
</dbReference>
<dbReference type="InterPro" id="IPR026592">
    <property type="entry name" value="BamE"/>
</dbReference>
<evidence type="ECO:0000256" key="1">
    <source>
        <dbReference type="ARBA" id="ARBA00022729"/>
    </source>
</evidence>
<dbReference type="Proteomes" id="UP000325755">
    <property type="component" value="Chromosome"/>
</dbReference>
<dbReference type="AlphaFoldDB" id="A0A5Q0BJX9"/>
<keyword evidence="4" id="KW-0564">Palmitate</keyword>
<evidence type="ECO:0000313" key="7">
    <source>
        <dbReference type="Proteomes" id="UP000325755"/>
    </source>
</evidence>
<organism evidence="6 7">
    <name type="scientific">Candidatus Methylospira mobilis</name>
    <dbReference type="NCBI Taxonomy" id="1808979"/>
    <lineage>
        <taxon>Bacteria</taxon>
        <taxon>Pseudomonadati</taxon>
        <taxon>Pseudomonadota</taxon>
        <taxon>Gammaproteobacteria</taxon>
        <taxon>Methylococcales</taxon>
        <taxon>Methylococcaceae</taxon>
        <taxon>Candidatus Methylospira</taxon>
    </lineage>
</organism>
<sequence>MRVPCILIATLFASLSGCIYTPDIHQGNIVSQEMVDQIRPGMNKRQIAFIMGTPLLQDPFHDNRWDYIYSNQPGGEDRMQKRISLFFKNDALSGVQGDFKPGTLPSVETNKDVTVDIPKIERDKTLWQTITSLFGGDE</sequence>
<comment type="similarity">
    <text evidence="4">Belongs to the BamE family.</text>
</comment>
<comment type="subcellular location">
    <subcellularLocation>
        <location evidence="4">Cell outer membrane</location>
        <topology evidence="4">Lipid-anchor</topology>
    </subcellularLocation>
</comment>
<dbReference type="EMBL" id="CP044205">
    <property type="protein sequence ID" value="QFY43432.1"/>
    <property type="molecule type" value="Genomic_DNA"/>
</dbReference>
<keyword evidence="4" id="KW-0449">Lipoprotein</keyword>
<dbReference type="HAMAP" id="MF_00925">
    <property type="entry name" value="OM_assembly_BamE"/>
    <property type="match status" value="1"/>
</dbReference>
<accession>A0A5Q0BJX9</accession>
<gene>
    <name evidence="4" type="primary">bamE</name>
    <name evidence="6" type="ORF">F6R98_13060</name>
</gene>
<evidence type="ECO:0000313" key="6">
    <source>
        <dbReference type="EMBL" id="QFY43432.1"/>
    </source>
</evidence>
<protein>
    <recommendedName>
        <fullName evidence="4">Outer membrane protein assembly factor BamE</fullName>
    </recommendedName>
</protein>